<dbReference type="AlphaFoldDB" id="A0A8S1BVN2"/>
<keyword evidence="7" id="KW-1185">Reference proteome</keyword>
<evidence type="ECO:0000259" key="5">
    <source>
        <dbReference type="SMART" id="SM00737"/>
    </source>
</evidence>
<organism evidence="6 7">
    <name type="scientific">Cloeon dipterum</name>
    <dbReference type="NCBI Taxonomy" id="197152"/>
    <lineage>
        <taxon>Eukaryota</taxon>
        <taxon>Metazoa</taxon>
        <taxon>Ecdysozoa</taxon>
        <taxon>Arthropoda</taxon>
        <taxon>Hexapoda</taxon>
        <taxon>Insecta</taxon>
        <taxon>Pterygota</taxon>
        <taxon>Palaeoptera</taxon>
        <taxon>Ephemeroptera</taxon>
        <taxon>Pisciforma</taxon>
        <taxon>Baetidae</taxon>
        <taxon>Cloeon</taxon>
    </lineage>
</organism>
<comment type="caution">
    <text evidence="6">The sequence shown here is derived from an EMBL/GenBank/DDBJ whole genome shotgun (WGS) entry which is preliminary data.</text>
</comment>
<comment type="similarity">
    <text evidence="2">Belongs to the NPC2 family.</text>
</comment>
<feature type="chain" id="PRO_5035730220" description="MD-2-related lipid-recognition domain-containing protein" evidence="4">
    <location>
        <begin position="22"/>
        <end position="191"/>
    </location>
</feature>
<evidence type="ECO:0000256" key="3">
    <source>
        <dbReference type="ARBA" id="ARBA00022525"/>
    </source>
</evidence>
<gene>
    <name evidence="6" type="ORF">CLODIP_2_CD11485</name>
</gene>
<dbReference type="SUPFAM" id="SSF81296">
    <property type="entry name" value="E set domains"/>
    <property type="match status" value="1"/>
</dbReference>
<dbReference type="OrthoDB" id="6489092at2759"/>
<feature type="domain" description="MD-2-related lipid-recognition" evidence="5">
    <location>
        <begin position="24"/>
        <end position="152"/>
    </location>
</feature>
<evidence type="ECO:0000256" key="1">
    <source>
        <dbReference type="ARBA" id="ARBA00004613"/>
    </source>
</evidence>
<accession>A0A8S1BVN2</accession>
<comment type="subcellular location">
    <subcellularLocation>
        <location evidence="1">Secreted</location>
    </subcellularLocation>
</comment>
<evidence type="ECO:0000313" key="6">
    <source>
        <dbReference type="EMBL" id="CAB3361129.1"/>
    </source>
</evidence>
<protein>
    <recommendedName>
        <fullName evidence="5">MD-2-related lipid-recognition domain-containing protein</fullName>
    </recommendedName>
</protein>
<reference evidence="6 7" key="1">
    <citation type="submission" date="2020-04" db="EMBL/GenBank/DDBJ databases">
        <authorList>
            <person name="Alioto T."/>
            <person name="Alioto T."/>
            <person name="Gomez Garrido J."/>
        </authorList>
    </citation>
    <scope>NUCLEOTIDE SEQUENCE [LARGE SCALE GENOMIC DNA]</scope>
</reference>
<feature type="signal peptide" evidence="4">
    <location>
        <begin position="1"/>
        <end position="21"/>
    </location>
</feature>
<dbReference type="InterPro" id="IPR003172">
    <property type="entry name" value="ML_dom"/>
</dbReference>
<keyword evidence="3" id="KW-0964">Secreted</keyword>
<evidence type="ECO:0000256" key="4">
    <source>
        <dbReference type="SAM" id="SignalP"/>
    </source>
</evidence>
<evidence type="ECO:0000313" key="7">
    <source>
        <dbReference type="Proteomes" id="UP000494165"/>
    </source>
</evidence>
<dbReference type="SMART" id="SM00737">
    <property type="entry name" value="ML"/>
    <property type="match status" value="1"/>
</dbReference>
<dbReference type="InterPro" id="IPR014756">
    <property type="entry name" value="Ig_E-set"/>
</dbReference>
<dbReference type="Pfam" id="PF02221">
    <property type="entry name" value="E1_DerP2_DerF2"/>
    <property type="match status" value="1"/>
</dbReference>
<dbReference type="EMBL" id="CADEPI010000005">
    <property type="protein sequence ID" value="CAB3361129.1"/>
    <property type="molecule type" value="Genomic_DNA"/>
</dbReference>
<dbReference type="GO" id="GO:0005576">
    <property type="term" value="C:extracellular region"/>
    <property type="evidence" value="ECO:0007669"/>
    <property type="project" value="UniProtKB-SubCell"/>
</dbReference>
<dbReference type="Gene3D" id="2.60.40.770">
    <property type="match status" value="1"/>
</dbReference>
<dbReference type="FunFam" id="2.60.40.770:FF:000001">
    <property type="entry name" value="NPC intracellular cholesterol transporter 2"/>
    <property type="match status" value="1"/>
</dbReference>
<dbReference type="Proteomes" id="UP000494165">
    <property type="component" value="Unassembled WGS sequence"/>
</dbReference>
<keyword evidence="4" id="KW-0732">Signal</keyword>
<sequence>MATFGTAATILLLALGSIASATKFKECRSFFNYKVGTPPLNVTLGNCENYPCDLVRGMNVSGGMDFEYGKELSVLRPVITVYVAGLPINWPMNQENGCTSLSLNKCPIKAGTRARYEYSLYLGPRTPLVQPLMRFEFRNARGDTIICAEMPIRILPNPDEKNLRAKLVEDFDSEGWREPSHDAVNQIIIFE</sequence>
<evidence type="ECO:0000256" key="2">
    <source>
        <dbReference type="ARBA" id="ARBA00006370"/>
    </source>
</evidence>
<proteinExistence type="inferred from homology"/>
<name>A0A8S1BVN2_9INSE</name>